<feature type="domain" description="NolW-like" evidence="14">
    <location>
        <begin position="275"/>
        <end position="369"/>
    </location>
</feature>
<dbReference type="InterPro" id="IPR004846">
    <property type="entry name" value="T2SS/T3SS_dom"/>
</dbReference>
<evidence type="ECO:0000256" key="9">
    <source>
        <dbReference type="ARBA" id="ARBA00023237"/>
    </source>
</evidence>
<dbReference type="NCBIfam" id="TIGR02517">
    <property type="entry name" value="type_II_gspD"/>
    <property type="match status" value="1"/>
</dbReference>
<feature type="chain" id="PRO_5003230930" evidence="12">
    <location>
        <begin position="29"/>
        <end position="626"/>
    </location>
</feature>
<dbReference type="RefSeq" id="WP_013481154.1">
    <property type="nucleotide sequence ID" value="NC_014819.1"/>
</dbReference>
<evidence type="ECO:0000256" key="7">
    <source>
        <dbReference type="ARBA" id="ARBA00022927"/>
    </source>
</evidence>
<feature type="region of interest" description="Disordered" evidence="11">
    <location>
        <begin position="300"/>
        <end position="330"/>
    </location>
</feature>
<dbReference type="Pfam" id="PF21305">
    <property type="entry name" value="type_II_gspD_N0"/>
    <property type="match status" value="1"/>
</dbReference>
<protein>
    <submittedName>
        <fullName evidence="16">Type II and III secretion system protein</fullName>
    </submittedName>
</protein>
<dbReference type="Gene3D" id="3.30.1370.120">
    <property type="match status" value="3"/>
</dbReference>
<comment type="similarity">
    <text evidence="2">Belongs to the bacterial secretin family. GSP D subfamily.</text>
</comment>
<dbReference type="InterPro" id="IPR005644">
    <property type="entry name" value="NolW-like"/>
</dbReference>
<comment type="subcellular location">
    <subcellularLocation>
        <location evidence="1 10">Cell outer membrane</location>
    </subcellularLocation>
</comment>
<dbReference type="GO" id="GO:0015628">
    <property type="term" value="P:protein secretion by the type II secretion system"/>
    <property type="evidence" value="ECO:0007669"/>
    <property type="project" value="InterPro"/>
</dbReference>
<feature type="compositionally biased region" description="Low complexity" evidence="11">
    <location>
        <begin position="309"/>
        <end position="330"/>
    </location>
</feature>
<proteinExistence type="inferred from homology"/>
<evidence type="ECO:0000256" key="1">
    <source>
        <dbReference type="ARBA" id="ARBA00004442"/>
    </source>
</evidence>
<dbReference type="PRINTS" id="PR00811">
    <property type="entry name" value="BCTERIALGSPD"/>
</dbReference>
<dbReference type="InterPro" id="IPR013356">
    <property type="entry name" value="T2SS_GspD"/>
</dbReference>
<evidence type="ECO:0000256" key="6">
    <source>
        <dbReference type="ARBA" id="ARBA00022729"/>
    </source>
</evidence>
<evidence type="ECO:0000256" key="12">
    <source>
        <dbReference type="SAM" id="SignalP"/>
    </source>
</evidence>
<sequence>MQLTWMKATGLAVCLTMTSGMIVSPVMAQNTAQPRPAAFSYNFKDADIAQVAEEILGNGLGVSYRVDPGVSGKMNFRIDQRLTKPQLLAAFEGALNAYDMAIVREGETLVVRPIANASVGAAINDGSSRLSRVGYQVRAVPIQYAAASEVAKVLESLSREKLVLFSSDKLSLILLGGTADEIESAMSSIRLFDQSTLSEARIRFFSLRNASATTVAGDLEKMLKASGTGSVTIAPMKRLNGVFAFSRSKEVLDELSGWVTRLDVPSTDQALSFLVYRPRGVSAEALARTLNQLLGLSSVASRETSTSRETPAGESATTATASEATNTNTDSNIRIVADKETNTVIVSAPEAERVRIQSVLNEVDREPAQVTIEASIVEVTLNNEFSFGVDWQTINGALSLSNYTTDSTSLAPQAPGFSVNYLRSDIKAALNALSSKSKVRIVSAPKMTARENATASLQIGDQVPIVKQNSQSTNGGNAPIVSTIDYRDTGVTLKVTPRVLNDNRVAMDVTQEVSSVARTQTSGIDSPTIKQRKLESSLIIPEGTVVALGGLISSSESDSEGGAPLLKDIPGLGNLFKQRARNKDRTELIVLIQVTILRDPAAFNRQWEDFGADIRDLAGRRLAPVQ</sequence>
<evidence type="ECO:0000259" key="14">
    <source>
        <dbReference type="Pfam" id="PF03958"/>
    </source>
</evidence>
<dbReference type="Pfam" id="PF00263">
    <property type="entry name" value="Secretin"/>
    <property type="match status" value="1"/>
</dbReference>
<keyword evidence="5" id="KW-0812">Transmembrane</keyword>
<evidence type="ECO:0000256" key="5">
    <source>
        <dbReference type="ARBA" id="ARBA00022692"/>
    </source>
</evidence>
<dbReference type="HOGENOM" id="CLU_006756_1_2_5"/>
<feature type="signal peptide" evidence="12">
    <location>
        <begin position="1"/>
        <end position="28"/>
    </location>
</feature>
<dbReference type="PANTHER" id="PTHR30332">
    <property type="entry name" value="PROBABLE GENERAL SECRETION PATHWAY PROTEIN D"/>
    <property type="match status" value="1"/>
</dbReference>
<dbReference type="EMBL" id="CP002398">
    <property type="protein sequence ID" value="ADU15341.1"/>
    <property type="molecule type" value="Genomic_DNA"/>
</dbReference>
<evidence type="ECO:0000313" key="17">
    <source>
        <dbReference type="Proteomes" id="UP000001492"/>
    </source>
</evidence>
<feature type="domain" description="GspD-like N0" evidence="15">
    <location>
        <begin position="42"/>
        <end position="107"/>
    </location>
</feature>
<accession>E8RVR9</accession>
<keyword evidence="6 12" id="KW-0732">Signal</keyword>
<evidence type="ECO:0000313" key="16">
    <source>
        <dbReference type="EMBL" id="ADU15341.1"/>
    </source>
</evidence>
<dbReference type="PANTHER" id="PTHR30332:SF25">
    <property type="entry name" value="SECRETIN XPSD"/>
    <property type="match status" value="1"/>
</dbReference>
<dbReference type="InterPro" id="IPR001775">
    <property type="entry name" value="GspD/PilQ"/>
</dbReference>
<feature type="domain" description="Type II/III secretion system secretin-like" evidence="13">
    <location>
        <begin position="432"/>
        <end position="598"/>
    </location>
</feature>
<keyword evidence="7" id="KW-0653">Protein transport</keyword>
<dbReference type="Pfam" id="PF03958">
    <property type="entry name" value="Secretin_N"/>
    <property type="match status" value="1"/>
</dbReference>
<dbReference type="GO" id="GO:0015627">
    <property type="term" value="C:type II protein secretion system complex"/>
    <property type="evidence" value="ECO:0007669"/>
    <property type="project" value="InterPro"/>
</dbReference>
<keyword evidence="3 10" id="KW-0813">Transport</keyword>
<geneLocation type="plasmid" evidence="16 17">
    <name>pASTEX02</name>
</geneLocation>
<evidence type="ECO:0000256" key="10">
    <source>
        <dbReference type="RuleBase" id="RU004004"/>
    </source>
</evidence>
<dbReference type="Gene3D" id="3.55.50.30">
    <property type="match status" value="1"/>
</dbReference>
<keyword evidence="16" id="KW-0614">Plasmid</keyword>
<keyword evidence="8" id="KW-0472">Membrane</keyword>
<evidence type="ECO:0000256" key="11">
    <source>
        <dbReference type="SAM" id="MobiDB-lite"/>
    </source>
</evidence>
<keyword evidence="4" id="KW-1134">Transmembrane beta strand</keyword>
<evidence type="ECO:0000256" key="2">
    <source>
        <dbReference type="ARBA" id="ARBA00006980"/>
    </source>
</evidence>
<gene>
    <name evidence="16" type="ordered locus">Astex_3724</name>
</gene>
<keyword evidence="17" id="KW-1185">Reference proteome</keyword>
<evidence type="ECO:0000256" key="8">
    <source>
        <dbReference type="ARBA" id="ARBA00023136"/>
    </source>
</evidence>
<organism evidence="16 17">
    <name type="scientific">Asticcacaulis excentricus (strain ATCC 15261 / DSM 4724 / KCTC 12464 / NCIMB 9791 / VKM B-1370 / CB 48)</name>
    <dbReference type="NCBI Taxonomy" id="573065"/>
    <lineage>
        <taxon>Bacteria</taxon>
        <taxon>Pseudomonadati</taxon>
        <taxon>Pseudomonadota</taxon>
        <taxon>Alphaproteobacteria</taxon>
        <taxon>Caulobacterales</taxon>
        <taxon>Caulobacteraceae</taxon>
        <taxon>Asticcacaulis</taxon>
    </lineage>
</organism>
<dbReference type="AlphaFoldDB" id="E8RVR9"/>
<name>E8RVR9_ASTEC</name>
<evidence type="ECO:0000256" key="4">
    <source>
        <dbReference type="ARBA" id="ARBA00022452"/>
    </source>
</evidence>
<evidence type="ECO:0000256" key="3">
    <source>
        <dbReference type="ARBA" id="ARBA00022448"/>
    </source>
</evidence>
<reference evidence="17" key="1">
    <citation type="submission" date="2010-12" db="EMBL/GenBank/DDBJ databases">
        <title>Complete sequence of plasmid 2 of Asticcacaulis excentricus CB 48.</title>
        <authorList>
            <consortium name="US DOE Joint Genome Institute"/>
            <person name="Lucas S."/>
            <person name="Copeland A."/>
            <person name="Lapidus A."/>
            <person name="Cheng J.-F."/>
            <person name="Bruce D."/>
            <person name="Goodwin L."/>
            <person name="Pitluck S."/>
            <person name="Teshima H."/>
            <person name="Davenport K."/>
            <person name="Detter J.C."/>
            <person name="Han C."/>
            <person name="Tapia R."/>
            <person name="Land M."/>
            <person name="Hauser L."/>
            <person name="Jeffries C."/>
            <person name="Kyrpides N."/>
            <person name="Ivanova N."/>
            <person name="Ovchinnikova G."/>
            <person name="Brun Y.V."/>
            <person name="Woyke T."/>
        </authorList>
    </citation>
    <scope>NUCLEOTIDE SEQUENCE [LARGE SCALE GENOMIC DNA]</scope>
    <source>
        <strain evidence="17">ATCC 15261 / DSM 4724 / KCTC 12464 / NCIMB 9791 / VKM B-1370 / CB 48</strain>
        <plasmid evidence="17">pASTEX02</plasmid>
    </source>
</reference>
<dbReference type="Proteomes" id="UP000001492">
    <property type="component" value="Plasmid pASTEX02"/>
</dbReference>
<keyword evidence="9" id="KW-0998">Cell outer membrane</keyword>
<dbReference type="KEGG" id="aex:Astex_3724"/>
<dbReference type="GO" id="GO:0009279">
    <property type="term" value="C:cell outer membrane"/>
    <property type="evidence" value="ECO:0007669"/>
    <property type="project" value="UniProtKB-SubCell"/>
</dbReference>
<dbReference type="InterPro" id="IPR050810">
    <property type="entry name" value="Bact_Secretion_Sys_Channel"/>
</dbReference>
<dbReference type="InterPro" id="IPR049371">
    <property type="entry name" value="GspD-like_N0"/>
</dbReference>
<evidence type="ECO:0000259" key="15">
    <source>
        <dbReference type="Pfam" id="PF21305"/>
    </source>
</evidence>
<dbReference type="InterPro" id="IPR038591">
    <property type="entry name" value="NolW-like_sf"/>
</dbReference>
<evidence type="ECO:0000259" key="13">
    <source>
        <dbReference type="Pfam" id="PF00263"/>
    </source>
</evidence>